<comment type="caution">
    <text evidence="1">The sequence shown here is derived from an EMBL/GenBank/DDBJ whole genome shotgun (WGS) entry which is preliminary data.</text>
</comment>
<gene>
    <name evidence="1" type="ORF">CH371_05590</name>
</gene>
<sequence length="401" mass="44671">MRYFALLCVILVNCNTISTIKFTEFANLLLLQHADSNASPSVAQLRLQESFQLNPELNSRLGSYYFEGNTPPELRYIEDLSIVILNPDIRDSGLSNDQVNFFILDNKLGNIIYSINNNTFAFKNDPDLKGARKILTLPDGQIALIDSLGKLNLCFKYVSSRVIKIPSCLSESIDSLALTYSSSSKASNIFLSDGNTISIFDLQTKIKSDLLIPSSIKQIVDIIPELDGFVILHNSGYSLSRIEKTETGGFTILTAKNEISPRFSDGTFASMPINSIVKLPSGHILAVTMAFSGIIIQRDNLEYSSQYYFLPKVKPFRGLNVPVGIRYFPGHDYLFVFSRDVMSVLAENTILQSGELQWGTPPVLDDIALAIKQKMDAGDFDPTKNLFDLEEVKVLMQGFKK</sequence>
<organism evidence="1 2">
    <name type="scientific">Leptospira wolffii</name>
    <dbReference type="NCBI Taxonomy" id="409998"/>
    <lineage>
        <taxon>Bacteria</taxon>
        <taxon>Pseudomonadati</taxon>
        <taxon>Spirochaetota</taxon>
        <taxon>Spirochaetia</taxon>
        <taxon>Leptospirales</taxon>
        <taxon>Leptospiraceae</taxon>
        <taxon>Leptospira</taxon>
    </lineage>
</organism>
<dbReference type="EMBL" id="NPDT01000001">
    <property type="protein sequence ID" value="PJZ67493.1"/>
    <property type="molecule type" value="Genomic_DNA"/>
</dbReference>
<evidence type="ECO:0000313" key="1">
    <source>
        <dbReference type="EMBL" id="PJZ67493.1"/>
    </source>
</evidence>
<proteinExistence type="predicted"/>
<evidence type="ECO:0000313" key="2">
    <source>
        <dbReference type="Proteomes" id="UP000231912"/>
    </source>
</evidence>
<evidence type="ECO:0008006" key="3">
    <source>
        <dbReference type="Google" id="ProtNLM"/>
    </source>
</evidence>
<reference evidence="1 2" key="1">
    <citation type="submission" date="2017-07" db="EMBL/GenBank/DDBJ databases">
        <title>Leptospira spp. isolated from tropical soils.</title>
        <authorList>
            <person name="Thibeaux R."/>
            <person name="Iraola G."/>
            <person name="Ferres I."/>
            <person name="Bierque E."/>
            <person name="Girault D."/>
            <person name="Soupe-Gilbert M.-E."/>
            <person name="Picardeau M."/>
            <person name="Goarant C."/>
        </authorList>
    </citation>
    <scope>NUCLEOTIDE SEQUENCE [LARGE SCALE GENOMIC DNA]</scope>
    <source>
        <strain evidence="1 2">FH2-C-A2</strain>
    </source>
</reference>
<dbReference type="AlphaFoldDB" id="A0A2M9ZGE9"/>
<dbReference type="Proteomes" id="UP000231912">
    <property type="component" value="Unassembled WGS sequence"/>
</dbReference>
<name>A0A2M9ZGE9_9LEPT</name>
<dbReference type="RefSeq" id="WP_100757956.1">
    <property type="nucleotide sequence ID" value="NZ_NPDT01000001.1"/>
</dbReference>
<accession>A0A2M9ZGE9</accession>
<protein>
    <recommendedName>
        <fullName evidence="3">6-bladed beta-propeller</fullName>
    </recommendedName>
</protein>